<keyword evidence="3" id="KW-0378">Hydrolase</keyword>
<sequence length="194" mass="19959">MTAHTCLRWLTLGGGLAVILGTLTGTAAATVSEDPGALCSTLVPPDCSPVVKIKGDLRTKGGIAAAAALRQLGTPFSWGGGSSSGPTRGVGMGALTTGFDCSGLTLYAWSRAGVRLGHYTGAQFRQGRRVPLGDLRTGDLLFFGGGSGDPTHVGLYLHGGVMIHAPKTGDVVRTTQFLNSPYYRAVFRGAVRPA</sequence>
<dbReference type="Proteomes" id="UP000660745">
    <property type="component" value="Unassembled WGS sequence"/>
</dbReference>
<dbReference type="EMBL" id="BMNK01000011">
    <property type="protein sequence ID" value="GGP12210.1"/>
    <property type="molecule type" value="Genomic_DNA"/>
</dbReference>
<keyword evidence="4" id="KW-0788">Thiol protease</keyword>
<evidence type="ECO:0000313" key="8">
    <source>
        <dbReference type="Proteomes" id="UP000660745"/>
    </source>
</evidence>
<comment type="caution">
    <text evidence="7">The sequence shown here is derived from an EMBL/GenBank/DDBJ whole genome shotgun (WGS) entry which is preliminary data.</text>
</comment>
<dbReference type="RefSeq" id="WP_189141981.1">
    <property type="nucleotide sequence ID" value="NZ_BMNK01000011.1"/>
</dbReference>
<feature type="domain" description="NlpC/P60" evidence="6">
    <location>
        <begin position="58"/>
        <end position="194"/>
    </location>
</feature>
<evidence type="ECO:0000259" key="6">
    <source>
        <dbReference type="PROSITE" id="PS51935"/>
    </source>
</evidence>
<feature type="signal peptide" evidence="5">
    <location>
        <begin position="1"/>
        <end position="27"/>
    </location>
</feature>
<dbReference type="PROSITE" id="PS51935">
    <property type="entry name" value="NLPC_P60"/>
    <property type="match status" value="1"/>
</dbReference>
<evidence type="ECO:0000256" key="4">
    <source>
        <dbReference type="ARBA" id="ARBA00022807"/>
    </source>
</evidence>
<dbReference type="PANTHER" id="PTHR47359:SF3">
    <property type="entry name" value="NLP_P60 DOMAIN-CONTAINING PROTEIN-RELATED"/>
    <property type="match status" value="1"/>
</dbReference>
<dbReference type="InterPro" id="IPR000064">
    <property type="entry name" value="NLP_P60_dom"/>
</dbReference>
<reference evidence="7" key="1">
    <citation type="journal article" date="2014" name="Int. J. Syst. Evol. Microbiol.">
        <title>Complete genome sequence of Corynebacterium casei LMG S-19264T (=DSM 44701T), isolated from a smear-ripened cheese.</title>
        <authorList>
            <consortium name="US DOE Joint Genome Institute (JGI-PGF)"/>
            <person name="Walter F."/>
            <person name="Albersmeier A."/>
            <person name="Kalinowski J."/>
            <person name="Ruckert C."/>
        </authorList>
    </citation>
    <scope>NUCLEOTIDE SEQUENCE</scope>
    <source>
        <strain evidence="7">CGMCC 4.7430</strain>
    </source>
</reference>
<evidence type="ECO:0000256" key="5">
    <source>
        <dbReference type="SAM" id="SignalP"/>
    </source>
</evidence>
<dbReference type="GO" id="GO:0008234">
    <property type="term" value="F:cysteine-type peptidase activity"/>
    <property type="evidence" value="ECO:0007669"/>
    <property type="project" value="UniProtKB-KW"/>
</dbReference>
<keyword evidence="2" id="KW-0645">Protease</keyword>
<comment type="similarity">
    <text evidence="1">Belongs to the peptidase C40 family.</text>
</comment>
<accession>A0A918A9A1</accession>
<dbReference type="SUPFAM" id="SSF54001">
    <property type="entry name" value="Cysteine proteinases"/>
    <property type="match status" value="1"/>
</dbReference>
<gene>
    <name evidence="7" type="ORF">GCM10012278_59060</name>
</gene>
<evidence type="ECO:0000256" key="3">
    <source>
        <dbReference type="ARBA" id="ARBA00022801"/>
    </source>
</evidence>
<dbReference type="Pfam" id="PF00877">
    <property type="entry name" value="NLPC_P60"/>
    <property type="match status" value="1"/>
</dbReference>
<evidence type="ECO:0000313" key="7">
    <source>
        <dbReference type="EMBL" id="GGP12210.1"/>
    </source>
</evidence>
<dbReference type="GO" id="GO:0006508">
    <property type="term" value="P:proteolysis"/>
    <property type="evidence" value="ECO:0007669"/>
    <property type="project" value="UniProtKB-KW"/>
</dbReference>
<feature type="chain" id="PRO_5039123461" description="NlpC/P60 domain-containing protein" evidence="5">
    <location>
        <begin position="28"/>
        <end position="194"/>
    </location>
</feature>
<evidence type="ECO:0000256" key="2">
    <source>
        <dbReference type="ARBA" id="ARBA00022670"/>
    </source>
</evidence>
<dbReference type="InterPro" id="IPR038765">
    <property type="entry name" value="Papain-like_cys_pep_sf"/>
</dbReference>
<name>A0A918A9A1_9ACTN</name>
<dbReference type="Gene3D" id="3.90.1720.10">
    <property type="entry name" value="endopeptidase domain like (from Nostoc punctiforme)"/>
    <property type="match status" value="1"/>
</dbReference>
<proteinExistence type="inferred from homology"/>
<dbReference type="PANTHER" id="PTHR47359">
    <property type="entry name" value="PEPTIDOGLYCAN DL-ENDOPEPTIDASE CWLO"/>
    <property type="match status" value="1"/>
</dbReference>
<organism evidence="7 8">
    <name type="scientific">Nonomuraea glycinis</name>
    <dbReference type="NCBI Taxonomy" id="2047744"/>
    <lineage>
        <taxon>Bacteria</taxon>
        <taxon>Bacillati</taxon>
        <taxon>Actinomycetota</taxon>
        <taxon>Actinomycetes</taxon>
        <taxon>Streptosporangiales</taxon>
        <taxon>Streptosporangiaceae</taxon>
        <taxon>Nonomuraea</taxon>
    </lineage>
</organism>
<dbReference type="InterPro" id="IPR051794">
    <property type="entry name" value="PG_Endopeptidase_C40"/>
</dbReference>
<keyword evidence="5" id="KW-0732">Signal</keyword>
<keyword evidence="8" id="KW-1185">Reference proteome</keyword>
<protein>
    <recommendedName>
        <fullName evidence="6">NlpC/P60 domain-containing protein</fullName>
    </recommendedName>
</protein>
<dbReference type="AlphaFoldDB" id="A0A918A9A1"/>
<evidence type="ECO:0000256" key="1">
    <source>
        <dbReference type="ARBA" id="ARBA00007074"/>
    </source>
</evidence>
<reference evidence="7" key="2">
    <citation type="submission" date="2020-09" db="EMBL/GenBank/DDBJ databases">
        <authorList>
            <person name="Sun Q."/>
            <person name="Zhou Y."/>
        </authorList>
    </citation>
    <scope>NUCLEOTIDE SEQUENCE</scope>
    <source>
        <strain evidence="7">CGMCC 4.7430</strain>
    </source>
</reference>